<proteinExistence type="inferred from homology"/>
<reference evidence="5" key="1">
    <citation type="journal article" date="2019" name="Int. J. Syst. Evol. Microbiol.">
        <title>The Global Catalogue of Microorganisms (GCM) 10K type strain sequencing project: providing services to taxonomists for standard genome sequencing and annotation.</title>
        <authorList>
            <consortium name="The Broad Institute Genomics Platform"/>
            <consortium name="The Broad Institute Genome Sequencing Center for Infectious Disease"/>
            <person name="Wu L."/>
            <person name="Ma J."/>
        </authorList>
    </citation>
    <scope>NUCLEOTIDE SEQUENCE [LARGE SCALE GENOMIC DNA]</scope>
    <source>
        <strain evidence="5">JCM 17555</strain>
    </source>
</reference>
<dbReference type="Gene3D" id="3.30.200.20">
    <property type="entry name" value="Phosphorylase Kinase, domain 1"/>
    <property type="match status" value="1"/>
</dbReference>
<accession>A0ABP7NGU8</accession>
<dbReference type="PANTHER" id="PTHR12149">
    <property type="entry name" value="FRUCTOSAMINE 3 KINASE-RELATED PROTEIN"/>
    <property type="match status" value="1"/>
</dbReference>
<protein>
    <submittedName>
        <fullName evidence="4">Fructosamine kinase family protein</fullName>
    </submittedName>
</protein>
<gene>
    <name evidence="4" type="ORF">GCM10022278_00970</name>
</gene>
<evidence type="ECO:0000313" key="4">
    <source>
        <dbReference type="EMBL" id="GAA3945596.1"/>
    </source>
</evidence>
<feature type="region of interest" description="Disordered" evidence="3">
    <location>
        <begin position="22"/>
        <end position="43"/>
    </location>
</feature>
<dbReference type="Pfam" id="PF03881">
    <property type="entry name" value="Fructosamin_kin"/>
    <property type="match status" value="1"/>
</dbReference>
<evidence type="ECO:0000313" key="5">
    <source>
        <dbReference type="Proteomes" id="UP001501337"/>
    </source>
</evidence>
<evidence type="ECO:0000256" key="1">
    <source>
        <dbReference type="ARBA" id="ARBA00009460"/>
    </source>
</evidence>
<keyword evidence="5" id="KW-1185">Reference proteome</keyword>
<name>A0ABP7NGU8_9GAMM</name>
<dbReference type="SUPFAM" id="SSF56112">
    <property type="entry name" value="Protein kinase-like (PK-like)"/>
    <property type="match status" value="1"/>
</dbReference>
<organism evidence="4 5">
    <name type="scientific">Allohahella marinimesophila</name>
    <dbReference type="NCBI Taxonomy" id="1054972"/>
    <lineage>
        <taxon>Bacteria</taxon>
        <taxon>Pseudomonadati</taxon>
        <taxon>Pseudomonadota</taxon>
        <taxon>Gammaproteobacteria</taxon>
        <taxon>Oceanospirillales</taxon>
        <taxon>Hahellaceae</taxon>
        <taxon>Allohahella</taxon>
    </lineage>
</organism>
<evidence type="ECO:0000256" key="3">
    <source>
        <dbReference type="SAM" id="MobiDB-lite"/>
    </source>
</evidence>
<dbReference type="Gene3D" id="3.90.1200.10">
    <property type="match status" value="1"/>
</dbReference>
<dbReference type="Proteomes" id="UP001501337">
    <property type="component" value="Unassembled WGS sequence"/>
</dbReference>
<keyword evidence="2" id="KW-0808">Transferase</keyword>
<comment type="caution">
    <text evidence="4">The sequence shown here is derived from an EMBL/GenBank/DDBJ whole genome shotgun (WGS) entry which is preliminary data.</text>
</comment>
<sequence>MAREVDSRIPQEVIDFLDTRERSYSRGGRGGKPASSRQFDSVSGGSISTAFKVASGSSTLFIKTHAEPPLDMYAIEAESLDLLRGAVKTERLVIPEVLFQSENALVMSFVEIIRGDAHAEALAEGLAEIHRQTQDEFGYSRDTYCGLTLQNNTRTTDGHEFFAERRLLYLARLCYDMSRISRQDMKALERLLQDLPSIVPQQAASLLHGDLWTGNQFGTTGGRAVLIDPAISYGWREADIAATMLFGALPEAFYARYEDCWRMEADWRQRVPVYNLYHWLNHLLMFGDPYSTAVQAILKPYRA</sequence>
<dbReference type="GO" id="GO:0016301">
    <property type="term" value="F:kinase activity"/>
    <property type="evidence" value="ECO:0007669"/>
    <property type="project" value="UniProtKB-KW"/>
</dbReference>
<dbReference type="PIRSF" id="PIRSF006221">
    <property type="entry name" value="Ketosamine-3-kinase"/>
    <property type="match status" value="1"/>
</dbReference>
<keyword evidence="2 4" id="KW-0418">Kinase</keyword>
<dbReference type="InterPro" id="IPR016477">
    <property type="entry name" value="Fructo-/Ketosamine-3-kinase"/>
</dbReference>
<comment type="similarity">
    <text evidence="1 2">Belongs to the fructosamine kinase family.</text>
</comment>
<dbReference type="InterPro" id="IPR011009">
    <property type="entry name" value="Kinase-like_dom_sf"/>
</dbReference>
<dbReference type="PANTHER" id="PTHR12149:SF8">
    <property type="entry name" value="PROTEIN-RIBULOSAMINE 3-KINASE"/>
    <property type="match status" value="1"/>
</dbReference>
<dbReference type="RefSeq" id="WP_344802182.1">
    <property type="nucleotide sequence ID" value="NZ_BAABBO010000001.1"/>
</dbReference>
<evidence type="ECO:0000256" key="2">
    <source>
        <dbReference type="PIRNR" id="PIRNR006221"/>
    </source>
</evidence>
<dbReference type="EMBL" id="BAABBO010000001">
    <property type="protein sequence ID" value="GAA3945596.1"/>
    <property type="molecule type" value="Genomic_DNA"/>
</dbReference>